<dbReference type="InterPro" id="IPR001077">
    <property type="entry name" value="COMT_C"/>
</dbReference>
<dbReference type="InterPro" id="IPR036388">
    <property type="entry name" value="WH-like_DNA-bd_sf"/>
</dbReference>
<dbReference type="SUPFAM" id="SSF53335">
    <property type="entry name" value="S-adenosyl-L-methionine-dependent methyltransferases"/>
    <property type="match status" value="1"/>
</dbReference>
<dbReference type="PANTHER" id="PTHR43712:SF2">
    <property type="entry name" value="O-METHYLTRANSFERASE CICE"/>
    <property type="match status" value="1"/>
</dbReference>
<evidence type="ECO:0000256" key="2">
    <source>
        <dbReference type="ARBA" id="ARBA00022679"/>
    </source>
</evidence>
<dbReference type="EMBL" id="JACHDB010000001">
    <property type="protein sequence ID" value="MBB5431515.1"/>
    <property type="molecule type" value="Genomic_DNA"/>
</dbReference>
<evidence type="ECO:0000256" key="3">
    <source>
        <dbReference type="ARBA" id="ARBA00022691"/>
    </source>
</evidence>
<gene>
    <name evidence="7" type="ORF">HDA36_001599</name>
</gene>
<name>A0A7W8VD02_9ACTN</name>
<dbReference type="InterPro" id="IPR016461">
    <property type="entry name" value="COMT-like"/>
</dbReference>
<evidence type="ECO:0000313" key="7">
    <source>
        <dbReference type="EMBL" id="MBB5431515.1"/>
    </source>
</evidence>
<keyword evidence="3" id="KW-0949">S-adenosyl-L-methionine</keyword>
<dbReference type="Gene3D" id="1.10.10.10">
    <property type="entry name" value="Winged helix-like DNA-binding domain superfamily/Winged helix DNA-binding domain"/>
    <property type="match status" value="1"/>
</dbReference>
<dbReference type="InterPro" id="IPR012967">
    <property type="entry name" value="COMT_dimerisation"/>
</dbReference>
<feature type="active site" description="Proton acceptor" evidence="4">
    <location>
        <position position="244"/>
    </location>
</feature>
<protein>
    <recommendedName>
        <fullName evidence="9">Methyltransferase</fullName>
    </recommendedName>
</protein>
<keyword evidence="1" id="KW-0489">Methyltransferase</keyword>
<dbReference type="PANTHER" id="PTHR43712">
    <property type="entry name" value="PUTATIVE (AFU_ORTHOLOGUE AFUA_4G14580)-RELATED"/>
    <property type="match status" value="1"/>
</dbReference>
<dbReference type="Proteomes" id="UP000572635">
    <property type="component" value="Unassembled WGS sequence"/>
</dbReference>
<dbReference type="Pfam" id="PF08100">
    <property type="entry name" value="Dimerisation"/>
    <property type="match status" value="1"/>
</dbReference>
<evidence type="ECO:0000256" key="4">
    <source>
        <dbReference type="PIRSR" id="PIRSR005739-1"/>
    </source>
</evidence>
<dbReference type="Pfam" id="PF00891">
    <property type="entry name" value="Methyltransf_2"/>
    <property type="match status" value="1"/>
</dbReference>
<evidence type="ECO:0000256" key="1">
    <source>
        <dbReference type="ARBA" id="ARBA00022603"/>
    </source>
</evidence>
<dbReference type="Gene3D" id="1.10.287.1350">
    <property type="match status" value="1"/>
</dbReference>
<keyword evidence="8" id="KW-1185">Reference proteome</keyword>
<dbReference type="RefSeq" id="WP_184391217.1">
    <property type="nucleotide sequence ID" value="NZ_BAAAJD010000087.1"/>
</dbReference>
<dbReference type="PROSITE" id="PS51683">
    <property type="entry name" value="SAM_OMT_II"/>
    <property type="match status" value="1"/>
</dbReference>
<dbReference type="GO" id="GO:0008171">
    <property type="term" value="F:O-methyltransferase activity"/>
    <property type="evidence" value="ECO:0007669"/>
    <property type="project" value="InterPro"/>
</dbReference>
<proteinExistence type="predicted"/>
<feature type="domain" description="O-methyltransferase dimerisation" evidence="6">
    <location>
        <begin position="13"/>
        <end position="88"/>
    </location>
</feature>
<evidence type="ECO:0000259" key="6">
    <source>
        <dbReference type="Pfam" id="PF08100"/>
    </source>
</evidence>
<dbReference type="SUPFAM" id="SSF46785">
    <property type="entry name" value="Winged helix' DNA-binding domain"/>
    <property type="match status" value="1"/>
</dbReference>
<accession>A0A7W8VD02</accession>
<dbReference type="AlphaFoldDB" id="A0A7W8VD02"/>
<dbReference type="PIRSF" id="PIRSF005739">
    <property type="entry name" value="O-mtase"/>
    <property type="match status" value="1"/>
</dbReference>
<evidence type="ECO:0008006" key="9">
    <source>
        <dbReference type="Google" id="ProtNLM"/>
    </source>
</evidence>
<reference evidence="7 8" key="1">
    <citation type="submission" date="2020-08" db="EMBL/GenBank/DDBJ databases">
        <title>Sequencing the genomes of 1000 actinobacteria strains.</title>
        <authorList>
            <person name="Klenk H.-P."/>
        </authorList>
    </citation>
    <scope>NUCLEOTIDE SEQUENCE [LARGE SCALE GENOMIC DNA]</scope>
    <source>
        <strain evidence="7 8">DSM 44551</strain>
    </source>
</reference>
<evidence type="ECO:0000259" key="5">
    <source>
        <dbReference type="Pfam" id="PF00891"/>
    </source>
</evidence>
<dbReference type="InterPro" id="IPR029063">
    <property type="entry name" value="SAM-dependent_MTases_sf"/>
</dbReference>
<dbReference type="GO" id="GO:0032259">
    <property type="term" value="P:methylation"/>
    <property type="evidence" value="ECO:0007669"/>
    <property type="project" value="UniProtKB-KW"/>
</dbReference>
<dbReference type="InterPro" id="IPR036390">
    <property type="entry name" value="WH_DNA-bd_sf"/>
</dbReference>
<dbReference type="GO" id="GO:0046983">
    <property type="term" value="F:protein dimerization activity"/>
    <property type="evidence" value="ECO:0007669"/>
    <property type="project" value="InterPro"/>
</dbReference>
<feature type="domain" description="O-methyltransferase C-terminal" evidence="5">
    <location>
        <begin position="110"/>
        <end position="315"/>
    </location>
</feature>
<sequence>MAGGDGEHRELLRLLVGPWVGKAIAAAAEIGVADGLVDGPRSAAELAEELNVRRGGLVRLLRMLASVGLVDEEQGRYSLTRTGELLASDHPASMRDLALLYDSPLYRVAWDGLAQQVRTGRQSFEAACGEDVHSYLSRRPEEARRFVAGTAAGPGFAENLAAAHDFSGVSRVVDVGGGGGAVLEAVLTRHQHVIGVLLDRRGTLEPARERLLHFVAEGRCSLVEGDFLDGVPEGEVHILSRILHNWDDVRARRILANCRAAMPAGGGRVLVAERILPDGRHPWLSVAFDLHMMVMTGGAERTAAEYGALLRSAGLRPDRTAELPMEVSLLEAVPL</sequence>
<dbReference type="Gene3D" id="3.40.50.150">
    <property type="entry name" value="Vaccinia Virus protein VP39"/>
    <property type="match status" value="1"/>
</dbReference>
<organism evidence="7 8">
    <name type="scientific">Nocardiopsis composta</name>
    <dbReference type="NCBI Taxonomy" id="157465"/>
    <lineage>
        <taxon>Bacteria</taxon>
        <taxon>Bacillati</taxon>
        <taxon>Actinomycetota</taxon>
        <taxon>Actinomycetes</taxon>
        <taxon>Streptosporangiales</taxon>
        <taxon>Nocardiopsidaceae</taxon>
        <taxon>Nocardiopsis</taxon>
    </lineage>
</organism>
<keyword evidence="2" id="KW-0808">Transferase</keyword>
<evidence type="ECO:0000313" key="8">
    <source>
        <dbReference type="Proteomes" id="UP000572635"/>
    </source>
</evidence>
<comment type="caution">
    <text evidence="7">The sequence shown here is derived from an EMBL/GenBank/DDBJ whole genome shotgun (WGS) entry which is preliminary data.</text>
</comment>